<feature type="coiled-coil region" evidence="17">
    <location>
        <begin position="84"/>
        <end position="115"/>
    </location>
</feature>
<keyword evidence="20" id="KW-1185">Reference proteome</keyword>
<comment type="subcellular location">
    <subcellularLocation>
        <location evidence="1">Membrane</location>
        <topology evidence="1">Single-pass type I membrane protein</topology>
    </subcellularLocation>
</comment>
<dbReference type="InterPro" id="IPR013608">
    <property type="entry name" value="VWA_N"/>
</dbReference>
<evidence type="ECO:0000256" key="11">
    <source>
        <dbReference type="ARBA" id="ARBA00022989"/>
    </source>
</evidence>
<gene>
    <name evidence="19" type="primary">LOC116313694</name>
</gene>
<reference evidence="19" key="1">
    <citation type="submission" date="2025-08" db="UniProtKB">
        <authorList>
            <consortium name="Ensembl"/>
        </authorList>
    </citation>
    <scope>IDENTIFICATION</scope>
</reference>
<dbReference type="InterPro" id="IPR036465">
    <property type="entry name" value="vWFA_dom_sf"/>
</dbReference>
<evidence type="ECO:0000256" key="14">
    <source>
        <dbReference type="ARBA" id="ARBA00023157"/>
    </source>
</evidence>
<keyword evidence="10" id="KW-0851">Voltage-gated channel</keyword>
<keyword evidence="16" id="KW-0407">Ion channel</keyword>
<comment type="similarity">
    <text evidence="2">Belongs to the calcium channel subunit alpha-2/delta family.</text>
</comment>
<evidence type="ECO:0000256" key="2">
    <source>
        <dbReference type="ARBA" id="ARBA00007060"/>
    </source>
</evidence>
<evidence type="ECO:0000256" key="6">
    <source>
        <dbReference type="ARBA" id="ARBA00022692"/>
    </source>
</evidence>
<keyword evidence="9" id="KW-0106">Calcium</keyword>
<evidence type="ECO:0000256" key="10">
    <source>
        <dbReference type="ARBA" id="ARBA00022882"/>
    </source>
</evidence>
<dbReference type="InterPro" id="IPR013680">
    <property type="entry name" value="VDCC_a2/dsu"/>
</dbReference>
<dbReference type="GO" id="GO:0005891">
    <property type="term" value="C:voltage-gated calcium channel complex"/>
    <property type="evidence" value="ECO:0007669"/>
    <property type="project" value="TreeGrafter"/>
</dbReference>
<dbReference type="InterPro" id="IPR051173">
    <property type="entry name" value="Ca_channel_alpha-2/delta"/>
</dbReference>
<keyword evidence="7" id="KW-0479">Metal-binding</keyword>
<evidence type="ECO:0000313" key="20">
    <source>
        <dbReference type="Proteomes" id="UP000472276"/>
    </source>
</evidence>
<evidence type="ECO:0000256" key="1">
    <source>
        <dbReference type="ARBA" id="ARBA00004479"/>
    </source>
</evidence>
<dbReference type="PANTHER" id="PTHR10166">
    <property type="entry name" value="VOLTAGE-DEPENDENT CALCIUM CHANNEL SUBUNIT ALPHA-2/DELTA-RELATED"/>
    <property type="match status" value="1"/>
</dbReference>
<dbReference type="Proteomes" id="UP000472276">
    <property type="component" value="Unassembled WGS sequence"/>
</dbReference>
<dbReference type="PANTHER" id="PTHR10166:SF69">
    <property type="entry name" value="CALCIUM CHANNEL, VOLTAGE-DEPENDENT, ALPHA 2_DELTA SUBUNIT 2 ISOFORM X1"/>
    <property type="match status" value="1"/>
</dbReference>
<evidence type="ECO:0000256" key="7">
    <source>
        <dbReference type="ARBA" id="ARBA00022723"/>
    </source>
</evidence>
<dbReference type="Ensembl" id="ENSOABT00000047052.2">
    <property type="protein sequence ID" value="ENSOABP00000045851.1"/>
    <property type="gene ID" value="ENSOABG00000020538.2"/>
</dbReference>
<feature type="domain" description="VWFA" evidence="18">
    <location>
        <begin position="238"/>
        <end position="428"/>
    </location>
</feature>
<sequence length="1051" mass="119073">MDIQGILCESEPENSPPNSVCLNLTNSLSAPPVFIHRMMHWARRIEQEIDRVFQHITGAQQLKGIYNEERRRFSLVKNQPRKIVEKVASDIEKLLAKKRKALDRLASEAERLQREHLWQDEIKVKGEVENPSHIKLEFVYDPNFKNNVNYSYTAVQIPTDIYKGAPVILNELNWTQALEKVFMENSREDPSLLWQAFGSATGVTRYYPATPWKAPDKIDLYDVRRRPWYIQGASSPKDMVILVDVSGSVSGLTLKLIKASVMEMLDTLSDDDYVNVARFNEKAVAVVPCFSHLVQANVRNKKIFKDAVQQMQAKGTTDYKSGFHFAFNQLLNKTNVPRANCNKIIMLFTDGGEDRAQDVFMQYNWPNKTVRVFTFSVGQHNYDVTPLQWIACTNKGDCGLSRISVFCQEYLDVLGRPMVLAGSEAKQVQWTNVYQDALGLGMVVTGTLPVFNLTMDGNSQNQLILGVMGVDVHLDEIKRLTPQYNLGANGYIFAIDPNGYLLLHPNLQPKLVNLPEPVTLDFLDAELEDSNKEERYIDEVYRGYTWTPINGTDYSLGLVLPPYNEYYIKADLSDVMLQLQCEYMESLLPSSFESSGHVFLAPREYCKRLQLSDNNTQFLQNFLSLMLDLSPESDECDHGLIHNLIFDSRIIGQLASRVWKNKDLNSYGFLAVFASTDGGITRVFPNIAAELWDEDPEPFNSNFYRRSLDNKGYMFRSTLRSSENGTSEIVVSSAVEVNIAGKLLRPAVVGGKLDLEAWVDKFKILASNMSDSRQGSHKQCGPLRSCEMDCEMDTNELGCYLIDDGGFLVMSNQADHFQKIGLFFGDVDAPLMYALYNNSIFTRRQSFQYQSACEPVSSSHTGAAPRGVFVPSIADVLSLAWWTSTMAWSVFQQLLYGLAYNSWLYQADVLIEGFETKESSCVTIQSQFYFTNTTNSYNMLQDCGNCSRLFHAKRIENTNLLFVVAEKLLCQSCEIETLTQVRTECILSEENPCEVLNNTRYRKGPTSCFDYSALENTSECGQGHSLQSSIGVLLFIQLTLPLFHLSHMQTL</sequence>
<dbReference type="PROSITE" id="PS50234">
    <property type="entry name" value="VWFA"/>
    <property type="match status" value="1"/>
</dbReference>
<dbReference type="Gene3D" id="3.40.50.410">
    <property type="entry name" value="von Willebrand factor, type A domain"/>
    <property type="match status" value="1"/>
</dbReference>
<dbReference type="SUPFAM" id="SSF53300">
    <property type="entry name" value="vWA-like"/>
    <property type="match status" value="1"/>
</dbReference>
<organism evidence="19 20">
    <name type="scientific">Oreochromis aureus</name>
    <name type="common">Israeli tilapia</name>
    <name type="synonym">Chromis aureus</name>
    <dbReference type="NCBI Taxonomy" id="47969"/>
    <lineage>
        <taxon>Eukaryota</taxon>
        <taxon>Metazoa</taxon>
        <taxon>Chordata</taxon>
        <taxon>Craniata</taxon>
        <taxon>Vertebrata</taxon>
        <taxon>Euteleostomi</taxon>
        <taxon>Actinopterygii</taxon>
        <taxon>Neopterygii</taxon>
        <taxon>Teleostei</taxon>
        <taxon>Neoteleostei</taxon>
        <taxon>Acanthomorphata</taxon>
        <taxon>Ovalentaria</taxon>
        <taxon>Cichlomorphae</taxon>
        <taxon>Cichliformes</taxon>
        <taxon>Cichlidae</taxon>
        <taxon>African cichlids</taxon>
        <taxon>Pseudocrenilabrinae</taxon>
        <taxon>Oreochromini</taxon>
        <taxon>Oreochromis</taxon>
    </lineage>
</organism>
<keyword evidence="6" id="KW-0812">Transmembrane</keyword>
<dbReference type="InterPro" id="IPR002035">
    <property type="entry name" value="VWF_A"/>
</dbReference>
<evidence type="ECO:0000256" key="17">
    <source>
        <dbReference type="SAM" id="Coils"/>
    </source>
</evidence>
<evidence type="ECO:0000313" key="19">
    <source>
        <dbReference type="Ensembl" id="ENSOABP00000045851.1"/>
    </source>
</evidence>
<dbReference type="CDD" id="cd18774">
    <property type="entry name" value="PDC2_HK_sensor"/>
    <property type="match status" value="1"/>
</dbReference>
<dbReference type="GO" id="GO:0005245">
    <property type="term" value="F:voltage-gated calcium channel activity"/>
    <property type="evidence" value="ECO:0007669"/>
    <property type="project" value="TreeGrafter"/>
</dbReference>
<protein>
    <recommendedName>
        <fullName evidence="18">VWFA domain-containing protein</fullName>
    </recommendedName>
</protein>
<dbReference type="OMA" id="PEKCFDY"/>
<evidence type="ECO:0000256" key="9">
    <source>
        <dbReference type="ARBA" id="ARBA00022837"/>
    </source>
</evidence>
<name>A0A668V235_OREAU</name>
<evidence type="ECO:0000259" key="18">
    <source>
        <dbReference type="PROSITE" id="PS50234"/>
    </source>
</evidence>
<dbReference type="Gene3D" id="3.30.450.20">
    <property type="entry name" value="PAS domain"/>
    <property type="match status" value="1"/>
</dbReference>
<keyword evidence="8" id="KW-0732">Signal</keyword>
<dbReference type="SMART" id="SM00327">
    <property type="entry name" value="VWA"/>
    <property type="match status" value="1"/>
</dbReference>
<reference evidence="19" key="2">
    <citation type="submission" date="2025-09" db="UniProtKB">
        <authorList>
            <consortium name="Ensembl"/>
        </authorList>
    </citation>
    <scope>IDENTIFICATION</scope>
</reference>
<accession>A0A668V235</accession>
<evidence type="ECO:0000256" key="4">
    <source>
        <dbReference type="ARBA" id="ARBA00022568"/>
    </source>
</evidence>
<keyword evidence="14" id="KW-1015">Disulfide bond</keyword>
<dbReference type="GO" id="GO:0046872">
    <property type="term" value="F:metal ion binding"/>
    <property type="evidence" value="ECO:0007669"/>
    <property type="project" value="UniProtKB-KW"/>
</dbReference>
<evidence type="ECO:0000256" key="8">
    <source>
        <dbReference type="ARBA" id="ARBA00022729"/>
    </source>
</evidence>
<keyword evidence="17" id="KW-0175">Coiled coil</keyword>
<evidence type="ECO:0000256" key="13">
    <source>
        <dbReference type="ARBA" id="ARBA00023136"/>
    </source>
</evidence>
<dbReference type="Pfam" id="PF00092">
    <property type="entry name" value="VWA"/>
    <property type="match status" value="1"/>
</dbReference>
<evidence type="ECO:0000256" key="16">
    <source>
        <dbReference type="ARBA" id="ARBA00023303"/>
    </source>
</evidence>
<keyword evidence="15" id="KW-0325">Glycoprotein</keyword>
<evidence type="ECO:0000256" key="5">
    <source>
        <dbReference type="ARBA" id="ARBA00022673"/>
    </source>
</evidence>
<evidence type="ECO:0000256" key="15">
    <source>
        <dbReference type="ARBA" id="ARBA00023180"/>
    </source>
</evidence>
<keyword evidence="3" id="KW-0813">Transport</keyword>
<keyword evidence="11" id="KW-1133">Transmembrane helix</keyword>
<keyword evidence="13" id="KW-0472">Membrane</keyword>
<dbReference type="Pfam" id="PF08473">
    <property type="entry name" value="VGCC_alpha2"/>
    <property type="match status" value="1"/>
</dbReference>
<dbReference type="Pfam" id="PF08399">
    <property type="entry name" value="VWA_N"/>
    <property type="match status" value="1"/>
</dbReference>
<evidence type="ECO:0000256" key="3">
    <source>
        <dbReference type="ARBA" id="ARBA00022448"/>
    </source>
</evidence>
<evidence type="ECO:0000256" key="12">
    <source>
        <dbReference type="ARBA" id="ARBA00023065"/>
    </source>
</evidence>
<dbReference type="AlphaFoldDB" id="A0A668V235"/>
<keyword evidence="4" id="KW-0109">Calcium transport</keyword>
<keyword evidence="5" id="KW-0107">Calcium channel</keyword>
<proteinExistence type="inferred from homology"/>
<dbReference type="FunFam" id="3.40.50.410:FF:000006">
    <property type="entry name" value="voltage-dependent calcium channel subunit alpha-2/delta-1 isoform X1"/>
    <property type="match status" value="1"/>
</dbReference>
<keyword evidence="12" id="KW-0406">Ion transport</keyword>